<evidence type="ECO:0000256" key="2">
    <source>
        <dbReference type="SAM" id="SignalP"/>
    </source>
</evidence>
<name>A0ABY3TGB6_9MYCO</name>
<evidence type="ECO:0000256" key="1">
    <source>
        <dbReference type="SAM" id="MobiDB-lite"/>
    </source>
</evidence>
<evidence type="ECO:0000313" key="4">
    <source>
        <dbReference type="Proteomes" id="UP001055337"/>
    </source>
</evidence>
<feature type="compositionally biased region" description="Low complexity" evidence="1">
    <location>
        <begin position="126"/>
        <end position="137"/>
    </location>
</feature>
<organism evidence="3 4">
    <name type="scientific">Mycolicibacterium crocinum</name>
    <dbReference type="NCBI Taxonomy" id="388459"/>
    <lineage>
        <taxon>Bacteria</taxon>
        <taxon>Bacillati</taxon>
        <taxon>Actinomycetota</taxon>
        <taxon>Actinomycetes</taxon>
        <taxon>Mycobacteriales</taxon>
        <taxon>Mycobacteriaceae</taxon>
        <taxon>Mycolicibacterium</taxon>
    </lineage>
</organism>
<evidence type="ECO:0000313" key="3">
    <source>
        <dbReference type="EMBL" id="ULN39346.1"/>
    </source>
</evidence>
<keyword evidence="4" id="KW-1185">Reference proteome</keyword>
<accession>A0ABY3TGB6</accession>
<feature type="signal peptide" evidence="2">
    <location>
        <begin position="1"/>
        <end position="28"/>
    </location>
</feature>
<feature type="compositionally biased region" description="Basic and acidic residues" evidence="1">
    <location>
        <begin position="113"/>
        <end position="125"/>
    </location>
</feature>
<sequence>MTKLFRLELVVVTLTAVSLTLGSGVALADAYAGQSYSDASKAISDAGQKAVIATSVGDSLSQGDCVVARSQKADWMKGDNFAPVTDTVLLYLNCNAKLATAGKSGNSLGSPEGRAEKAAEDEQAAKDAAAAQAAAQQNQSSELLSPGGN</sequence>
<gene>
    <name evidence="3" type="ORF">MI149_16430</name>
</gene>
<keyword evidence="2" id="KW-0732">Signal</keyword>
<dbReference type="RefSeq" id="WP_240176313.1">
    <property type="nucleotide sequence ID" value="NZ_CP092362.2"/>
</dbReference>
<reference evidence="3" key="1">
    <citation type="submission" date="2022-08" db="EMBL/GenBank/DDBJ databases">
        <title>Whole genome sequencing of non-tuberculosis mycobacteria type-strains.</title>
        <authorList>
            <person name="Igarashi Y."/>
            <person name="Osugi A."/>
            <person name="Mitarai S."/>
        </authorList>
    </citation>
    <scope>NUCLEOTIDE SEQUENCE</scope>
    <source>
        <strain evidence="3">JCM 16369</strain>
    </source>
</reference>
<dbReference type="Proteomes" id="UP001055337">
    <property type="component" value="Chromosome"/>
</dbReference>
<protein>
    <recommendedName>
        <fullName evidence="5">PASTA domain-containing protein</fullName>
    </recommendedName>
</protein>
<feature type="region of interest" description="Disordered" evidence="1">
    <location>
        <begin position="100"/>
        <end position="149"/>
    </location>
</feature>
<proteinExistence type="predicted"/>
<feature type="chain" id="PRO_5045228105" description="PASTA domain-containing protein" evidence="2">
    <location>
        <begin position="29"/>
        <end position="149"/>
    </location>
</feature>
<evidence type="ECO:0008006" key="5">
    <source>
        <dbReference type="Google" id="ProtNLM"/>
    </source>
</evidence>
<dbReference type="EMBL" id="CP092362">
    <property type="protein sequence ID" value="ULN39346.1"/>
    <property type="molecule type" value="Genomic_DNA"/>
</dbReference>